<dbReference type="SUPFAM" id="SSF56655">
    <property type="entry name" value="Carbohydrate phosphatase"/>
    <property type="match status" value="1"/>
</dbReference>
<dbReference type="EMBL" id="LCGS01000016">
    <property type="protein sequence ID" value="KKT19066.1"/>
    <property type="molecule type" value="Genomic_DNA"/>
</dbReference>
<dbReference type="GO" id="GO:0008934">
    <property type="term" value="F:inositol monophosphate 1-phosphatase activity"/>
    <property type="evidence" value="ECO:0007669"/>
    <property type="project" value="TreeGrafter"/>
</dbReference>
<comment type="cofactor">
    <cofactor evidence="1">
        <name>Mg(2+)</name>
        <dbReference type="ChEBI" id="CHEBI:18420"/>
    </cofactor>
</comment>
<reference evidence="2 3" key="1">
    <citation type="journal article" date="2015" name="Nature">
        <title>rRNA introns, odd ribosomes, and small enigmatic genomes across a large radiation of phyla.</title>
        <authorList>
            <person name="Brown C.T."/>
            <person name="Hug L.A."/>
            <person name="Thomas B.C."/>
            <person name="Sharon I."/>
            <person name="Castelle C.J."/>
            <person name="Singh A."/>
            <person name="Wilkins M.J."/>
            <person name="Williams K.H."/>
            <person name="Banfield J.F."/>
        </authorList>
    </citation>
    <scope>NUCLEOTIDE SEQUENCE [LARGE SCALE GENOMIC DNA]</scope>
</reference>
<feature type="binding site" evidence="1">
    <location>
        <position position="83"/>
    </location>
    <ligand>
        <name>Mg(2+)</name>
        <dbReference type="ChEBI" id="CHEBI:18420"/>
        <label>1</label>
        <note>catalytic</note>
    </ligand>
</feature>
<dbReference type="GO" id="GO:0006020">
    <property type="term" value="P:inositol metabolic process"/>
    <property type="evidence" value="ECO:0007669"/>
    <property type="project" value="TreeGrafter"/>
</dbReference>
<keyword evidence="1" id="KW-0460">Magnesium</keyword>
<dbReference type="PANTHER" id="PTHR20854">
    <property type="entry name" value="INOSITOL MONOPHOSPHATASE"/>
    <property type="match status" value="1"/>
</dbReference>
<dbReference type="Proteomes" id="UP000034751">
    <property type="component" value="Unassembled WGS sequence"/>
</dbReference>
<comment type="caution">
    <text evidence="2">The sequence shown here is derived from an EMBL/GenBank/DDBJ whole genome shotgun (WGS) entry which is preliminary data.</text>
</comment>
<protein>
    <submittedName>
        <fullName evidence="2">Inositol monophosphatase/fructose-1,6-bisphosphatase family protein</fullName>
    </submittedName>
</protein>
<sequence>MTNKDKKNLIRATHAGGKILRKYFSKTLSLKEKSTLWDFQTEADLGSEKAILKVLKTEFPKYNIHSEEKGKTNNNSEFTIVVDPLDGTNNFVLGIPNFSVSVAILNKKGAIAGVVYQPMLGQTYFAEKNKGATLNNKKINVNKVTNLNNVTVAYNCGYKTRRSHLAKMIGSLVTSEPKRVTFNWSPAYDYCLLASGKIEAVITDRGTEIYDFGAGKLIALEAGAKIIDFKGNKDANYINDEFIISNHEQTNKYILNIIKPLQKTY</sequence>
<dbReference type="GO" id="GO:0007165">
    <property type="term" value="P:signal transduction"/>
    <property type="evidence" value="ECO:0007669"/>
    <property type="project" value="TreeGrafter"/>
</dbReference>
<dbReference type="Gene3D" id="3.40.190.80">
    <property type="match status" value="1"/>
</dbReference>
<accession>A0A0G1F9S0</accession>
<feature type="binding site" evidence="1">
    <location>
        <position position="211"/>
    </location>
    <ligand>
        <name>Mg(2+)</name>
        <dbReference type="ChEBI" id="CHEBI:18420"/>
        <label>1</label>
        <note>catalytic</note>
    </ligand>
</feature>
<dbReference type="GO" id="GO:0046872">
    <property type="term" value="F:metal ion binding"/>
    <property type="evidence" value="ECO:0007669"/>
    <property type="project" value="UniProtKB-KW"/>
</dbReference>
<name>A0A0G1F9S0_9BACT</name>
<gene>
    <name evidence="2" type="ORF">UW02_C0016G0040</name>
</gene>
<evidence type="ECO:0000313" key="3">
    <source>
        <dbReference type="Proteomes" id="UP000034751"/>
    </source>
</evidence>
<evidence type="ECO:0000313" key="2">
    <source>
        <dbReference type="EMBL" id="KKT19066.1"/>
    </source>
</evidence>
<feature type="binding site" evidence="1">
    <location>
        <position position="86"/>
    </location>
    <ligand>
        <name>Mg(2+)</name>
        <dbReference type="ChEBI" id="CHEBI:18420"/>
        <label>1</label>
        <note>catalytic</note>
    </ligand>
</feature>
<organism evidence="2 3">
    <name type="scientific">Candidatus Nomurabacteria bacterium GW2011_GWB1_43_7</name>
    <dbReference type="NCBI Taxonomy" id="1618747"/>
    <lineage>
        <taxon>Bacteria</taxon>
        <taxon>Candidatus Nomuraibacteriota</taxon>
    </lineage>
</organism>
<dbReference type="InterPro" id="IPR000760">
    <property type="entry name" value="Inositol_monophosphatase-like"/>
</dbReference>
<feature type="binding site" evidence="1">
    <location>
        <position position="85"/>
    </location>
    <ligand>
        <name>Mg(2+)</name>
        <dbReference type="ChEBI" id="CHEBI:18420"/>
        <label>1</label>
        <note>catalytic</note>
    </ligand>
</feature>
<dbReference type="PRINTS" id="PR00377">
    <property type="entry name" value="IMPHPHTASES"/>
</dbReference>
<dbReference type="Gene3D" id="3.30.540.10">
    <property type="entry name" value="Fructose-1,6-Bisphosphatase, subunit A, domain 1"/>
    <property type="match status" value="1"/>
</dbReference>
<feature type="binding site" evidence="1">
    <location>
        <position position="67"/>
    </location>
    <ligand>
        <name>Mg(2+)</name>
        <dbReference type="ChEBI" id="CHEBI:18420"/>
        <label>1</label>
        <note>catalytic</note>
    </ligand>
</feature>
<dbReference type="AlphaFoldDB" id="A0A0G1F9S0"/>
<proteinExistence type="predicted"/>
<dbReference type="STRING" id="1618747.UW02_C0016G0040"/>
<keyword evidence="1" id="KW-0479">Metal-binding</keyword>
<evidence type="ECO:0000256" key="1">
    <source>
        <dbReference type="PIRSR" id="PIRSR600760-2"/>
    </source>
</evidence>
<dbReference type="PANTHER" id="PTHR20854:SF4">
    <property type="entry name" value="INOSITOL-1-MONOPHOSPHATASE-RELATED"/>
    <property type="match status" value="1"/>
</dbReference>
<dbReference type="Pfam" id="PF00459">
    <property type="entry name" value="Inositol_P"/>
    <property type="match status" value="1"/>
</dbReference>